<feature type="domain" description="Thiamine pyrophosphate enzyme central" evidence="15">
    <location>
        <begin position="202"/>
        <end position="336"/>
    </location>
</feature>
<dbReference type="InterPro" id="IPR011766">
    <property type="entry name" value="TPP_enzyme_TPP-bd"/>
</dbReference>
<dbReference type="GO" id="GO:0009097">
    <property type="term" value="P:isoleucine biosynthetic process"/>
    <property type="evidence" value="ECO:0007669"/>
    <property type="project" value="UniProtKB-UniPathway"/>
</dbReference>
<dbReference type="Gene3D" id="3.40.50.970">
    <property type="match status" value="2"/>
</dbReference>
<dbReference type="EC" id="2.2.1.6" evidence="4 14"/>
<dbReference type="Pfam" id="PF02775">
    <property type="entry name" value="TPP_enzyme_C"/>
    <property type="match status" value="1"/>
</dbReference>
<dbReference type="SUPFAM" id="SSF52518">
    <property type="entry name" value="Thiamin diphosphate-binding fold (THDP-binding)"/>
    <property type="match status" value="2"/>
</dbReference>
<protein>
    <recommendedName>
        <fullName evidence="4 14">Acetolactate synthase</fullName>
        <ecNumber evidence="4 14">2.2.1.6</ecNumber>
    </recommendedName>
</protein>
<dbReference type="UniPathway" id="UPA00047">
    <property type="reaction ID" value="UER00055"/>
</dbReference>
<evidence type="ECO:0000256" key="6">
    <source>
        <dbReference type="ARBA" id="ARBA00022630"/>
    </source>
</evidence>
<dbReference type="InterPro" id="IPR029061">
    <property type="entry name" value="THDP-binding"/>
</dbReference>
<dbReference type="FunFam" id="3.40.50.970:FF:000016">
    <property type="entry name" value="Acetolactate synthase"/>
    <property type="match status" value="1"/>
</dbReference>
<evidence type="ECO:0000259" key="15">
    <source>
        <dbReference type="Pfam" id="PF00205"/>
    </source>
</evidence>
<comment type="pathway">
    <text evidence="2 14">Amino-acid biosynthesis; L-valine biosynthesis; L-valine from pyruvate: step 1/4.</text>
</comment>
<dbReference type="FunFam" id="3.40.50.970:FF:000007">
    <property type="entry name" value="Acetolactate synthase"/>
    <property type="match status" value="1"/>
</dbReference>
<dbReference type="GO" id="GO:0030976">
    <property type="term" value="F:thiamine pyrophosphate binding"/>
    <property type="evidence" value="ECO:0007669"/>
    <property type="project" value="UniProtKB-UniRule"/>
</dbReference>
<dbReference type="GO" id="GO:0009099">
    <property type="term" value="P:L-valine biosynthetic process"/>
    <property type="evidence" value="ECO:0007669"/>
    <property type="project" value="UniProtKB-UniPathway"/>
</dbReference>
<dbReference type="Proteomes" id="UP000271031">
    <property type="component" value="Unassembled WGS sequence"/>
</dbReference>
<dbReference type="Pfam" id="PF02776">
    <property type="entry name" value="TPP_enzyme_N"/>
    <property type="match status" value="1"/>
</dbReference>
<comment type="cofactor">
    <cofactor evidence="14">
        <name>Mg(2+)</name>
        <dbReference type="ChEBI" id="CHEBI:18420"/>
    </cofactor>
    <text evidence="14">Binds 1 Mg(2+) ion per subunit.</text>
</comment>
<dbReference type="RefSeq" id="WP_122920960.1">
    <property type="nucleotide sequence ID" value="NZ_RHHQ01000023.1"/>
</dbReference>
<evidence type="ECO:0000256" key="4">
    <source>
        <dbReference type="ARBA" id="ARBA00013145"/>
    </source>
</evidence>
<evidence type="ECO:0000256" key="13">
    <source>
        <dbReference type="ARBA" id="ARBA00048670"/>
    </source>
</evidence>
<evidence type="ECO:0000259" key="16">
    <source>
        <dbReference type="Pfam" id="PF02775"/>
    </source>
</evidence>
<name>A0A3M8D067_9BACL</name>
<feature type="domain" description="Thiamine pyrophosphate enzyme TPP-binding" evidence="16">
    <location>
        <begin position="394"/>
        <end position="540"/>
    </location>
</feature>
<evidence type="ECO:0000259" key="17">
    <source>
        <dbReference type="Pfam" id="PF02776"/>
    </source>
</evidence>
<keyword evidence="10 14" id="KW-0460">Magnesium</keyword>
<evidence type="ECO:0000256" key="7">
    <source>
        <dbReference type="ARBA" id="ARBA00022679"/>
    </source>
</evidence>
<evidence type="ECO:0000256" key="8">
    <source>
        <dbReference type="ARBA" id="ARBA00022723"/>
    </source>
</evidence>
<comment type="cofactor">
    <cofactor evidence="14">
        <name>thiamine diphosphate</name>
        <dbReference type="ChEBI" id="CHEBI:58937"/>
    </cofactor>
    <text evidence="14">Binds 1 thiamine pyrophosphate per subunit.</text>
</comment>
<evidence type="ECO:0000256" key="10">
    <source>
        <dbReference type="ARBA" id="ARBA00022842"/>
    </source>
</evidence>
<organism evidence="18 19">
    <name type="scientific">Brevibacillus fluminis</name>
    <dbReference type="NCBI Taxonomy" id="511487"/>
    <lineage>
        <taxon>Bacteria</taxon>
        <taxon>Bacillati</taxon>
        <taxon>Bacillota</taxon>
        <taxon>Bacilli</taxon>
        <taxon>Bacillales</taxon>
        <taxon>Paenibacillaceae</taxon>
        <taxon>Brevibacillus</taxon>
    </lineage>
</organism>
<dbReference type="PANTHER" id="PTHR18968">
    <property type="entry name" value="THIAMINE PYROPHOSPHATE ENZYMES"/>
    <property type="match status" value="1"/>
</dbReference>
<dbReference type="OrthoDB" id="4494979at2"/>
<evidence type="ECO:0000256" key="12">
    <source>
        <dbReference type="ARBA" id="ARBA00023304"/>
    </source>
</evidence>
<evidence type="ECO:0000256" key="5">
    <source>
        <dbReference type="ARBA" id="ARBA00022605"/>
    </source>
</evidence>
<dbReference type="InterPro" id="IPR029035">
    <property type="entry name" value="DHS-like_NAD/FAD-binding_dom"/>
</dbReference>
<proteinExistence type="inferred from homology"/>
<dbReference type="CDD" id="cd07035">
    <property type="entry name" value="TPP_PYR_POX_like"/>
    <property type="match status" value="1"/>
</dbReference>
<dbReference type="InterPro" id="IPR039368">
    <property type="entry name" value="AHAS_TPP"/>
</dbReference>
<keyword evidence="11 14" id="KW-0786">Thiamine pyrophosphate</keyword>
<comment type="catalytic activity">
    <reaction evidence="13 14">
        <text>2 pyruvate + H(+) = (2S)-2-acetolactate + CO2</text>
        <dbReference type="Rhea" id="RHEA:25249"/>
        <dbReference type="ChEBI" id="CHEBI:15361"/>
        <dbReference type="ChEBI" id="CHEBI:15378"/>
        <dbReference type="ChEBI" id="CHEBI:16526"/>
        <dbReference type="ChEBI" id="CHEBI:58476"/>
        <dbReference type="EC" id="2.2.1.6"/>
    </reaction>
</comment>
<dbReference type="InterPro" id="IPR000399">
    <property type="entry name" value="TPP-bd_CS"/>
</dbReference>
<comment type="caution">
    <text evidence="18">The sequence shown here is derived from an EMBL/GenBank/DDBJ whole genome shotgun (WGS) entry which is preliminary data.</text>
</comment>
<evidence type="ECO:0000256" key="11">
    <source>
        <dbReference type="ARBA" id="ARBA00023052"/>
    </source>
</evidence>
<dbReference type="GO" id="GO:0003984">
    <property type="term" value="F:acetolactate synthase activity"/>
    <property type="evidence" value="ECO:0007669"/>
    <property type="project" value="UniProtKB-EC"/>
</dbReference>
<dbReference type="EMBL" id="RHHQ01000023">
    <property type="protein sequence ID" value="RNB81278.1"/>
    <property type="molecule type" value="Genomic_DNA"/>
</dbReference>
<evidence type="ECO:0000256" key="1">
    <source>
        <dbReference type="ARBA" id="ARBA00004974"/>
    </source>
</evidence>
<keyword evidence="8 14" id="KW-0479">Metal-binding</keyword>
<evidence type="ECO:0000313" key="19">
    <source>
        <dbReference type="Proteomes" id="UP000271031"/>
    </source>
</evidence>
<keyword evidence="5 14" id="KW-0028">Amino-acid biosynthesis</keyword>
<dbReference type="GO" id="GO:0050660">
    <property type="term" value="F:flavin adenine dinucleotide binding"/>
    <property type="evidence" value="ECO:0007669"/>
    <property type="project" value="InterPro"/>
</dbReference>
<dbReference type="InterPro" id="IPR012001">
    <property type="entry name" value="Thiamin_PyroP_enz_TPP-bd_dom"/>
</dbReference>
<feature type="domain" description="Thiamine pyrophosphate enzyme N-terminal TPP-binding" evidence="17">
    <location>
        <begin position="12"/>
        <end position="126"/>
    </location>
</feature>
<dbReference type="InterPro" id="IPR012000">
    <property type="entry name" value="Thiamin_PyroP_enz_cen_dom"/>
</dbReference>
<dbReference type="SUPFAM" id="SSF52467">
    <property type="entry name" value="DHS-like NAD/FAD-binding domain"/>
    <property type="match status" value="1"/>
</dbReference>
<keyword evidence="7 14" id="KW-0808">Transferase</keyword>
<dbReference type="InterPro" id="IPR012846">
    <property type="entry name" value="Acetolactate_synth_lsu"/>
</dbReference>
<keyword evidence="12 14" id="KW-0100">Branched-chain amino acid biosynthesis</keyword>
<evidence type="ECO:0000256" key="3">
    <source>
        <dbReference type="ARBA" id="ARBA00007812"/>
    </source>
</evidence>
<sequence>MEQQKNDATVEMTGAKKVIETLKQLGVDTVFGYPGGAILPIYDALYQSGIRHILTRHEQAAIHAAEGYTKATGRIGTVIATSGPGATNLVTGIADAYMDSVPIVVITGQVASAFIGTDAFQEVDVIGITAPVTKYSFQPRKPEELPSLLVEAYQIASTGRPGPVLIDIPKDIASTHCMYQTSLPATNRFKQTIAEIDRAQMEAIRQAISQAQRPLLYIGGGIVSGNASEELRQLAKETGIPVCSTLMGLGAYPPDDPLFLGMLGMNGTYAANMAVYHCDLLLACGVRFDDRVTGKLERFSPHSTKIHIDTDPSELSKIVPVDHSLACDVKVALQAMLISSPTPDCENWRLQVQKWAQEYPLSYNQDQACAIKPQFVIDLLSKITDGNAIVTTEVGQHQMWAAHFYRAKKPRTFLTSGGLGTMGFGFPAAIGAQIAMPESTVVCIAGDASFQMNIQELQTIAELNIPVKVFIINNRFLGMVRQWQEMFYENRLSESQIGGPDFVKVAEAFRVKGLRAETVAEAEAVIREALAHPGPVVVDFLVEESENVFPMVPPGKANSELIMKGWEE</sequence>
<keyword evidence="9" id="KW-0274">FAD</keyword>
<dbReference type="GO" id="GO:0000287">
    <property type="term" value="F:magnesium ion binding"/>
    <property type="evidence" value="ECO:0007669"/>
    <property type="project" value="UniProtKB-UniRule"/>
</dbReference>
<keyword evidence="19" id="KW-1185">Reference proteome</keyword>
<dbReference type="UniPathway" id="UPA00049">
    <property type="reaction ID" value="UER00059"/>
</dbReference>
<dbReference type="PANTHER" id="PTHR18968:SF13">
    <property type="entry name" value="ACETOLACTATE SYNTHASE CATALYTIC SUBUNIT, MITOCHONDRIAL"/>
    <property type="match status" value="1"/>
</dbReference>
<dbReference type="Gene3D" id="3.40.50.1220">
    <property type="entry name" value="TPP-binding domain"/>
    <property type="match status" value="1"/>
</dbReference>
<dbReference type="CDD" id="cd02015">
    <property type="entry name" value="TPP_AHAS"/>
    <property type="match status" value="1"/>
</dbReference>
<dbReference type="PROSITE" id="PS00187">
    <property type="entry name" value="TPP_ENZYMES"/>
    <property type="match status" value="1"/>
</dbReference>
<evidence type="ECO:0000256" key="14">
    <source>
        <dbReference type="RuleBase" id="RU003591"/>
    </source>
</evidence>
<keyword evidence="6" id="KW-0285">Flavoprotein</keyword>
<accession>A0A3M8D067</accession>
<comment type="similarity">
    <text evidence="3 14">Belongs to the TPP enzyme family.</text>
</comment>
<dbReference type="FunFam" id="3.40.50.1220:FF:000008">
    <property type="entry name" value="Acetolactate synthase"/>
    <property type="match status" value="1"/>
</dbReference>
<comment type="pathway">
    <text evidence="1 14">Amino-acid biosynthesis; L-isoleucine biosynthesis; L-isoleucine from 2-oxobutanoate: step 1/4.</text>
</comment>
<dbReference type="InterPro" id="IPR045229">
    <property type="entry name" value="TPP_enz"/>
</dbReference>
<dbReference type="AlphaFoldDB" id="A0A3M8D067"/>
<gene>
    <name evidence="18" type="primary">ilvB</name>
    <name evidence="18" type="ORF">EDM56_26565</name>
</gene>
<reference evidence="18 19" key="1">
    <citation type="submission" date="2018-10" db="EMBL/GenBank/DDBJ databases">
        <title>Phylogenomics of Brevibacillus.</title>
        <authorList>
            <person name="Dunlap C."/>
        </authorList>
    </citation>
    <scope>NUCLEOTIDE SEQUENCE [LARGE SCALE GENOMIC DNA]</scope>
    <source>
        <strain evidence="18 19">JCM 15716</strain>
    </source>
</reference>
<dbReference type="NCBIfam" id="TIGR00118">
    <property type="entry name" value="acolac_lg"/>
    <property type="match status" value="1"/>
</dbReference>
<evidence type="ECO:0000313" key="18">
    <source>
        <dbReference type="EMBL" id="RNB81278.1"/>
    </source>
</evidence>
<dbReference type="GO" id="GO:0005948">
    <property type="term" value="C:acetolactate synthase complex"/>
    <property type="evidence" value="ECO:0007669"/>
    <property type="project" value="TreeGrafter"/>
</dbReference>
<dbReference type="Pfam" id="PF00205">
    <property type="entry name" value="TPP_enzyme_M"/>
    <property type="match status" value="1"/>
</dbReference>
<evidence type="ECO:0000256" key="2">
    <source>
        <dbReference type="ARBA" id="ARBA00005025"/>
    </source>
</evidence>
<evidence type="ECO:0000256" key="9">
    <source>
        <dbReference type="ARBA" id="ARBA00022827"/>
    </source>
</evidence>